<evidence type="ECO:0000313" key="1">
    <source>
        <dbReference type="EnsemblMetazoa" id="PPA43825.1"/>
    </source>
</evidence>
<dbReference type="AlphaFoldDB" id="A0A2A6B8V4"/>
<name>A0A2A6B8V4_PRIPA</name>
<reference evidence="2" key="1">
    <citation type="journal article" date="2008" name="Nat. Genet.">
        <title>The Pristionchus pacificus genome provides a unique perspective on nematode lifestyle and parasitism.</title>
        <authorList>
            <person name="Dieterich C."/>
            <person name="Clifton S.W."/>
            <person name="Schuster L.N."/>
            <person name="Chinwalla A."/>
            <person name="Delehaunty K."/>
            <person name="Dinkelacker I."/>
            <person name="Fulton L."/>
            <person name="Fulton R."/>
            <person name="Godfrey J."/>
            <person name="Minx P."/>
            <person name="Mitreva M."/>
            <person name="Roeseler W."/>
            <person name="Tian H."/>
            <person name="Witte H."/>
            <person name="Yang S.P."/>
            <person name="Wilson R.K."/>
            <person name="Sommer R.J."/>
        </authorList>
    </citation>
    <scope>NUCLEOTIDE SEQUENCE [LARGE SCALE GENOMIC DNA]</scope>
    <source>
        <strain evidence="2">PS312</strain>
    </source>
</reference>
<evidence type="ECO:0000313" key="2">
    <source>
        <dbReference type="Proteomes" id="UP000005239"/>
    </source>
</evidence>
<accession>A0A8R1Z8P1</accession>
<reference evidence="1" key="2">
    <citation type="submission" date="2022-06" db="UniProtKB">
        <authorList>
            <consortium name="EnsemblMetazoa"/>
        </authorList>
    </citation>
    <scope>IDENTIFICATION</scope>
    <source>
        <strain evidence="1">PS312</strain>
    </source>
</reference>
<gene>
    <name evidence="1" type="primary">WBGene00282194</name>
</gene>
<organism evidence="1 2">
    <name type="scientific">Pristionchus pacificus</name>
    <name type="common">Parasitic nematode worm</name>
    <dbReference type="NCBI Taxonomy" id="54126"/>
    <lineage>
        <taxon>Eukaryota</taxon>
        <taxon>Metazoa</taxon>
        <taxon>Ecdysozoa</taxon>
        <taxon>Nematoda</taxon>
        <taxon>Chromadorea</taxon>
        <taxon>Rhabditida</taxon>
        <taxon>Rhabditina</taxon>
        <taxon>Diplogasteromorpha</taxon>
        <taxon>Diplogasteroidea</taxon>
        <taxon>Neodiplogasteridae</taxon>
        <taxon>Pristionchus</taxon>
    </lineage>
</organism>
<dbReference type="Proteomes" id="UP000005239">
    <property type="component" value="Unassembled WGS sequence"/>
</dbReference>
<dbReference type="EnsemblMetazoa" id="PPA43825.1">
    <property type="protein sequence ID" value="PPA43825.1"/>
    <property type="gene ID" value="WBGene00282194"/>
</dbReference>
<sequence>MCNLHRRPPHPPPFEQICASISCSSIARTFPRCSATWASDSDAQTAFHHSSSLYIFHFFILLLDQLFSKVARYGWTGLKIRRCAWFLLGYGTAAAMYRTVFASMHANASTTSSDMSIMNRSSTPPTLACFAAVVPAALPGSVAAPTCGSALLDRNGRISLDFAETEAMGLVDLASALVRGLPLGLAARACLVGQNAKNELNPIRDCCKQVCKSKHTTGYDNNKTKYPCNQKAMKTKFRIIPFIIMIITNHHRRHCCSGLEERRREPAHLNGLWPPPPAQHQVRRYVRFAEVNDLATHFLMSLACPHATLFSGGAGPSISSISVKERDVSFKGRAVPVEGQ</sequence>
<keyword evidence="2" id="KW-1185">Reference proteome</keyword>
<accession>A0A2A6B8V4</accession>
<proteinExistence type="predicted"/>
<protein>
    <submittedName>
        <fullName evidence="1">Uncharacterized protein</fullName>
    </submittedName>
</protein>